<gene>
    <name evidence="2" type="ORF">PAI11_09350</name>
</gene>
<sequence>MNRIDSFDDPGLGPAEQDVARWLVAERPVPTAALERRGRAVVQRAIHDRVLRRRAGVLLSSGGLALLLSLAIALLG</sequence>
<protein>
    <submittedName>
        <fullName evidence="2">Uncharacterized protein</fullName>
    </submittedName>
</protein>
<keyword evidence="1" id="KW-1133">Transmembrane helix</keyword>
<dbReference type="PATRIC" id="fig|1097667.3.peg.932"/>
<dbReference type="EMBL" id="AGUD01000042">
    <property type="protein sequence ID" value="EHN12193.1"/>
    <property type="molecule type" value="Genomic_DNA"/>
</dbReference>
<dbReference type="AlphaFoldDB" id="H0E2C2"/>
<keyword evidence="3" id="KW-1185">Reference proteome</keyword>
<comment type="caution">
    <text evidence="2">The sequence shown here is derived from an EMBL/GenBank/DDBJ whole genome shotgun (WGS) entry which is preliminary data.</text>
</comment>
<proteinExistence type="predicted"/>
<name>H0E2C2_9ACTN</name>
<evidence type="ECO:0000256" key="1">
    <source>
        <dbReference type="SAM" id="Phobius"/>
    </source>
</evidence>
<keyword evidence="1" id="KW-0812">Transmembrane</keyword>
<feature type="transmembrane region" description="Helical" evidence="1">
    <location>
        <begin position="55"/>
        <end position="75"/>
    </location>
</feature>
<dbReference type="Proteomes" id="UP000005143">
    <property type="component" value="Unassembled WGS sequence"/>
</dbReference>
<evidence type="ECO:0000313" key="2">
    <source>
        <dbReference type="EMBL" id="EHN12193.1"/>
    </source>
</evidence>
<evidence type="ECO:0000313" key="3">
    <source>
        <dbReference type="Proteomes" id="UP000005143"/>
    </source>
</evidence>
<accession>H0E2C2</accession>
<keyword evidence="1" id="KW-0472">Membrane</keyword>
<organism evidence="2 3">
    <name type="scientific">Patulibacter medicamentivorans</name>
    <dbReference type="NCBI Taxonomy" id="1097667"/>
    <lineage>
        <taxon>Bacteria</taxon>
        <taxon>Bacillati</taxon>
        <taxon>Actinomycetota</taxon>
        <taxon>Thermoleophilia</taxon>
        <taxon>Solirubrobacterales</taxon>
        <taxon>Patulibacteraceae</taxon>
        <taxon>Patulibacter</taxon>
    </lineage>
</organism>
<reference evidence="2 3" key="1">
    <citation type="journal article" date="2013" name="Biodegradation">
        <title>Quantitative proteomic analysis of ibuprofen-degrading Patulibacter sp. strain I11.</title>
        <authorList>
            <person name="Almeida B."/>
            <person name="Kjeldal H."/>
            <person name="Lolas I."/>
            <person name="Knudsen A.D."/>
            <person name="Carvalho G."/>
            <person name="Nielsen K.L."/>
            <person name="Barreto Crespo M.T."/>
            <person name="Stensballe A."/>
            <person name="Nielsen J.L."/>
        </authorList>
    </citation>
    <scope>NUCLEOTIDE SEQUENCE [LARGE SCALE GENOMIC DNA]</scope>
    <source>
        <strain evidence="2 3">I11</strain>
    </source>
</reference>
<dbReference type="RefSeq" id="WP_007571440.1">
    <property type="nucleotide sequence ID" value="NZ_AGUD01000042.1"/>
</dbReference>